<sequence length="261" mass="29241">MNTGATGIDFILIYNRIEHEPLVSFPDVTYSKNGRIFLEDNSLHFPYNVAFTDEDGSTQLYQWSDPLADITRLPGESTQVTIRTVTGNDIFIYYGNDDVKTLHLYADDPTDVFDEWDTFDYVDTAALDVVWTDSGGTWTAPQDVPMPVLFKGDVGNVGGSSGRLHARFSQIFKKGENDYRMIFVNCLWELHAIGWPLPFSIYIASGTSPDGEFGAGHRLKIINEIGDDIHGGYIAGQIGFDGSTYAMPYTWWDSANSRWAM</sequence>
<reference evidence="1" key="1">
    <citation type="journal article" date="2014" name="Front. Microbiol.">
        <title>High frequency of phylogenetically diverse reductive dehalogenase-homologous genes in deep subseafloor sedimentary metagenomes.</title>
        <authorList>
            <person name="Kawai M."/>
            <person name="Futagami T."/>
            <person name="Toyoda A."/>
            <person name="Takaki Y."/>
            <person name="Nishi S."/>
            <person name="Hori S."/>
            <person name="Arai W."/>
            <person name="Tsubouchi T."/>
            <person name="Morono Y."/>
            <person name="Uchiyama I."/>
            <person name="Ito T."/>
            <person name="Fujiyama A."/>
            <person name="Inagaki F."/>
            <person name="Takami H."/>
        </authorList>
    </citation>
    <scope>NUCLEOTIDE SEQUENCE</scope>
    <source>
        <strain evidence="1">Expedition CK06-06</strain>
    </source>
</reference>
<evidence type="ECO:0000313" key="1">
    <source>
        <dbReference type="EMBL" id="GAH68465.1"/>
    </source>
</evidence>
<proteinExistence type="predicted"/>
<dbReference type="AlphaFoldDB" id="X1IGX1"/>
<evidence type="ECO:0008006" key="2">
    <source>
        <dbReference type="Google" id="ProtNLM"/>
    </source>
</evidence>
<feature type="non-terminal residue" evidence="1">
    <location>
        <position position="261"/>
    </location>
</feature>
<comment type="caution">
    <text evidence="1">The sequence shown here is derived from an EMBL/GenBank/DDBJ whole genome shotgun (WGS) entry which is preliminary data.</text>
</comment>
<gene>
    <name evidence="1" type="ORF">S03H2_50830</name>
</gene>
<protein>
    <recommendedName>
        <fullName evidence="2">DUF2341 domain-containing protein</fullName>
    </recommendedName>
</protein>
<organism evidence="1">
    <name type="scientific">marine sediment metagenome</name>
    <dbReference type="NCBI Taxonomy" id="412755"/>
    <lineage>
        <taxon>unclassified sequences</taxon>
        <taxon>metagenomes</taxon>
        <taxon>ecological metagenomes</taxon>
    </lineage>
</organism>
<name>X1IGX1_9ZZZZ</name>
<dbReference type="EMBL" id="BARU01032210">
    <property type="protein sequence ID" value="GAH68465.1"/>
    <property type="molecule type" value="Genomic_DNA"/>
</dbReference>
<accession>X1IGX1</accession>